<gene>
    <name evidence="1" type="ORF">CFL01nite_03510</name>
</gene>
<dbReference type="Gene3D" id="3.40.630.30">
    <property type="match status" value="1"/>
</dbReference>
<name>A0AB73B5H4_CORFL</name>
<sequence>MQLVQIAPPPLGAAEPGDCIRTFVFCANLAAQEACGDAAASTTTHRVLQGLRGSSEYRGYLFGVVAHPPTLGEVSSLGFVSVPAAAPSPELDCEGFINISLPLKEDTSTAEIELVFAPEYLPLPGEEFDPDARELALWMARTALDLVRRLGRDIAQVGLLHPPGLSSQKDALAGVYAELGFELRHSEQQLVSEIASNPVTPLITPGLSAQVWPDYDIPERYLDDVTRLLTLATADSHHGKLTVAPQPWDRERLAQARSRIRVRRAHTLLAAVLDSDGQVLALTELARQEDADPQVCEWTLTVSDRSYRGRGLAMLAKLVALHKVNAYWPHVRRAYFSLAAEDKAMAAIYAHLGAKVISQASAWEKKLR</sequence>
<evidence type="ECO:0000313" key="2">
    <source>
        <dbReference type="Proteomes" id="UP000315353"/>
    </source>
</evidence>
<dbReference type="EMBL" id="BJNB01000003">
    <property type="protein sequence ID" value="GEB96856.1"/>
    <property type="molecule type" value="Genomic_DNA"/>
</dbReference>
<comment type="caution">
    <text evidence="1">The sequence shown here is derived from an EMBL/GenBank/DDBJ whole genome shotgun (WGS) entry which is preliminary data.</text>
</comment>
<evidence type="ECO:0008006" key="3">
    <source>
        <dbReference type="Google" id="ProtNLM"/>
    </source>
</evidence>
<reference evidence="1 2" key="1">
    <citation type="submission" date="2019-06" db="EMBL/GenBank/DDBJ databases">
        <title>Whole genome shotgun sequence of Corynebacterium flavescens NBRC 14136.</title>
        <authorList>
            <person name="Hosoyama A."/>
            <person name="Uohara A."/>
            <person name="Ohji S."/>
            <person name="Ichikawa N."/>
        </authorList>
    </citation>
    <scope>NUCLEOTIDE SEQUENCE [LARGE SCALE GENOMIC DNA]</scope>
    <source>
        <strain evidence="1 2">NBRC 14136</strain>
    </source>
</reference>
<evidence type="ECO:0000313" key="1">
    <source>
        <dbReference type="EMBL" id="GEB96856.1"/>
    </source>
</evidence>
<dbReference type="InterPro" id="IPR016181">
    <property type="entry name" value="Acyl_CoA_acyltransferase"/>
</dbReference>
<dbReference type="Proteomes" id="UP000315353">
    <property type="component" value="Unassembled WGS sequence"/>
</dbReference>
<accession>A0AB73B5H4</accession>
<proteinExistence type="predicted"/>
<protein>
    <recommendedName>
        <fullName evidence="3">GNAT family acetyltransferase</fullName>
    </recommendedName>
</protein>
<dbReference type="AlphaFoldDB" id="A0AB73B5H4"/>
<dbReference type="SUPFAM" id="SSF55729">
    <property type="entry name" value="Acyl-CoA N-acyltransferases (Nat)"/>
    <property type="match status" value="1"/>
</dbReference>
<organism evidence="1 2">
    <name type="scientific">Corynebacterium flavescens</name>
    <dbReference type="NCBI Taxonomy" id="28028"/>
    <lineage>
        <taxon>Bacteria</taxon>
        <taxon>Bacillati</taxon>
        <taxon>Actinomycetota</taxon>
        <taxon>Actinomycetes</taxon>
        <taxon>Mycobacteriales</taxon>
        <taxon>Corynebacteriaceae</taxon>
        <taxon>Corynebacterium</taxon>
    </lineage>
</organism>